<dbReference type="KEGG" id="ache:ACHE_40633S"/>
<dbReference type="EMBL" id="AP024419">
    <property type="protein sequence ID" value="BCR88069.1"/>
    <property type="molecule type" value="Genomic_DNA"/>
</dbReference>
<dbReference type="Gene3D" id="3.40.50.1820">
    <property type="entry name" value="alpha/beta hydrolase"/>
    <property type="match status" value="1"/>
</dbReference>
<gene>
    <name evidence="3" type="ORF">ACHE_40633S</name>
</gene>
<evidence type="ECO:0000259" key="2">
    <source>
        <dbReference type="Pfam" id="PF00561"/>
    </source>
</evidence>
<dbReference type="GeneID" id="66982428"/>
<organism evidence="3 4">
    <name type="scientific">Aspergillus chevalieri</name>
    <name type="common">Eurotium chevalieri</name>
    <dbReference type="NCBI Taxonomy" id="182096"/>
    <lineage>
        <taxon>Eukaryota</taxon>
        <taxon>Fungi</taxon>
        <taxon>Dikarya</taxon>
        <taxon>Ascomycota</taxon>
        <taxon>Pezizomycotina</taxon>
        <taxon>Eurotiomycetes</taxon>
        <taxon>Eurotiomycetidae</taxon>
        <taxon>Eurotiales</taxon>
        <taxon>Aspergillaceae</taxon>
        <taxon>Aspergillus</taxon>
        <taxon>Aspergillus subgen. Aspergillus</taxon>
    </lineage>
</organism>
<dbReference type="PANTHER" id="PTHR47751">
    <property type="entry name" value="SUPERFAMILY HYDROLASE, PUTATIVE (AFU_ORTHOLOGUE AFUA_2G16580)-RELATED"/>
    <property type="match status" value="1"/>
</dbReference>
<dbReference type="RefSeq" id="XP_043136591.1">
    <property type="nucleotide sequence ID" value="XM_043278855.1"/>
</dbReference>
<evidence type="ECO:0000313" key="4">
    <source>
        <dbReference type="Proteomes" id="UP000637239"/>
    </source>
</evidence>
<keyword evidence="4" id="KW-1185">Reference proteome</keyword>
<dbReference type="InterPro" id="IPR051411">
    <property type="entry name" value="Polyketide_trans_af380"/>
</dbReference>
<protein>
    <recommendedName>
        <fullName evidence="2">AB hydrolase-1 domain-containing protein</fullName>
    </recommendedName>
</protein>
<sequence>MTVPGRDVEFTVCDGTILRGWHYPTQEKSPCIILSHGLAGIRHWFLPAFASRFQESGFAVLLYDNRNWGDSDGTPRQESNSILQQLDHHDALNYAITLPSVDTGKMVYWGINFSGDNVIYAAAIDKRIKAAIVQAPSVSGETRSLAFKDQIPGLFDDRVRIAAGGQQGRVPCITDTAELAQRGTAPVLFPICTRTNPTARSPAAAGSGKTM</sequence>
<dbReference type="PANTHER" id="PTHR47751:SF2">
    <property type="entry name" value="DLTD N-TERMINAL DOMAIN PROTEIN (AFU_ORTHOLOGUE AFUA_8G00380)-RELATED"/>
    <property type="match status" value="1"/>
</dbReference>
<dbReference type="Pfam" id="PF00561">
    <property type="entry name" value="Abhydrolase_1"/>
    <property type="match status" value="1"/>
</dbReference>
<dbReference type="SUPFAM" id="SSF53474">
    <property type="entry name" value="alpha/beta-Hydrolases"/>
    <property type="match status" value="1"/>
</dbReference>
<evidence type="ECO:0000313" key="3">
    <source>
        <dbReference type="EMBL" id="BCR88069.1"/>
    </source>
</evidence>
<reference evidence="3" key="2">
    <citation type="submission" date="2021-02" db="EMBL/GenBank/DDBJ databases">
        <title>Aspergillus chevalieri M1 genome sequence.</title>
        <authorList>
            <person name="Kadooka C."/>
            <person name="Mori K."/>
            <person name="Futagami T."/>
        </authorList>
    </citation>
    <scope>NUCLEOTIDE SEQUENCE</scope>
    <source>
        <strain evidence="3">M1</strain>
    </source>
</reference>
<feature type="domain" description="AB hydrolase-1" evidence="2">
    <location>
        <begin position="31"/>
        <end position="137"/>
    </location>
</feature>
<proteinExistence type="inferred from homology"/>
<dbReference type="Proteomes" id="UP000637239">
    <property type="component" value="Chromosome 4"/>
</dbReference>
<comment type="similarity">
    <text evidence="1">Belongs to the polyketide transferase af380 family.</text>
</comment>
<dbReference type="InterPro" id="IPR029058">
    <property type="entry name" value="AB_hydrolase_fold"/>
</dbReference>
<dbReference type="InterPro" id="IPR000073">
    <property type="entry name" value="AB_hydrolase_1"/>
</dbReference>
<reference evidence="3" key="1">
    <citation type="submission" date="2021-01" db="EMBL/GenBank/DDBJ databases">
        <authorList>
            <consortium name="Aspergillus chevalieri M1 genome sequencing consortium"/>
            <person name="Kazuki M."/>
            <person name="Futagami T."/>
        </authorList>
    </citation>
    <scope>NUCLEOTIDE SEQUENCE</scope>
    <source>
        <strain evidence="3">M1</strain>
    </source>
</reference>
<accession>A0A7R7ZNV8</accession>
<name>A0A7R7ZNV8_ASPCH</name>
<dbReference type="AlphaFoldDB" id="A0A7R7ZNV8"/>
<evidence type="ECO:0000256" key="1">
    <source>
        <dbReference type="ARBA" id="ARBA00029464"/>
    </source>
</evidence>